<accession>A0A9D2EMI1</accession>
<dbReference type="PANTHER" id="PTHR11559">
    <property type="entry name" value="CARBOXYLESTERASE"/>
    <property type="match status" value="1"/>
</dbReference>
<reference evidence="5" key="2">
    <citation type="submission" date="2021-04" db="EMBL/GenBank/DDBJ databases">
        <authorList>
            <person name="Gilroy R."/>
        </authorList>
    </citation>
    <scope>NUCLEOTIDE SEQUENCE</scope>
    <source>
        <strain evidence="5">CHK179-28034</strain>
    </source>
</reference>
<evidence type="ECO:0000256" key="1">
    <source>
        <dbReference type="ARBA" id="ARBA00005964"/>
    </source>
</evidence>
<evidence type="ECO:0000256" key="2">
    <source>
        <dbReference type="ARBA" id="ARBA00022801"/>
    </source>
</evidence>
<dbReference type="EC" id="3.1.1.-" evidence="3"/>
<evidence type="ECO:0000313" key="6">
    <source>
        <dbReference type="Proteomes" id="UP000824049"/>
    </source>
</evidence>
<name>A0A9D2EMI1_9FIRM</name>
<dbReference type="Pfam" id="PF00135">
    <property type="entry name" value="COesterase"/>
    <property type="match status" value="1"/>
</dbReference>
<dbReference type="SUPFAM" id="SSF53474">
    <property type="entry name" value="alpha/beta-Hydrolases"/>
    <property type="match status" value="1"/>
</dbReference>
<dbReference type="InterPro" id="IPR019826">
    <property type="entry name" value="Carboxylesterase_B_AS"/>
</dbReference>
<dbReference type="Gene3D" id="3.40.50.1820">
    <property type="entry name" value="alpha/beta hydrolase"/>
    <property type="match status" value="1"/>
</dbReference>
<keyword evidence="2 3" id="KW-0378">Hydrolase</keyword>
<evidence type="ECO:0000256" key="3">
    <source>
        <dbReference type="RuleBase" id="RU361235"/>
    </source>
</evidence>
<dbReference type="AlphaFoldDB" id="A0A9D2EMI1"/>
<evidence type="ECO:0000313" key="5">
    <source>
        <dbReference type="EMBL" id="HIZ40135.1"/>
    </source>
</evidence>
<dbReference type="InterPro" id="IPR050309">
    <property type="entry name" value="Type-B_Carboxylest/Lipase"/>
</dbReference>
<dbReference type="InterPro" id="IPR029058">
    <property type="entry name" value="AB_hydrolase_fold"/>
</dbReference>
<comment type="caution">
    <text evidence="5">The sequence shown here is derived from an EMBL/GenBank/DDBJ whole genome shotgun (WGS) entry which is preliminary data.</text>
</comment>
<dbReference type="GO" id="GO:0016787">
    <property type="term" value="F:hydrolase activity"/>
    <property type="evidence" value="ECO:0007669"/>
    <property type="project" value="UniProtKB-KW"/>
</dbReference>
<sequence>MFVCRDDYPVAETKYGKVRGFYLDGCFTFQGIKYADARRFQMPEEPESWEGIKDALSYGYVAEIMKKPVANNEIMVPHQYWPSREDCQYLNIWTTSMDKTAAKPVMVWLHGGAFDDGSSIEQLAYEGRNLSVHEDIVVVSLNHRLNILGYWDLSEVDESYWNTGNLGNADIVAALRWIQDNIAAFGGSPDNVTLFGQSGGGMKVLTLMQTPEANTLFHKGIVQSGVVADMFDQDKTVNHVFVEKMREKGLADKGTLENMPYRQLVEEYTKIEKELAEEGYETARCPVKNEYYLGNPLEHGFCERAKQIPLMVGSVFGEFDFDHGINGKWEYPEEKIQQMLKEQLGEGASKLEALFRETYPDKHILDLLSLDNFIRSPEIAIIKERGKSVESKTYSYMFTYNFALDGGKPAWHCSEIPFVFHNIEKVPVCNDSKEAKILEQQMSSAWSQFARTGEPELKAGEDSPEAICPVWPACTADEENVMIFDRKCEVRVNYDHKLIALHEQYFDGASRLKADNVQH</sequence>
<dbReference type="EMBL" id="DXBR01000086">
    <property type="protein sequence ID" value="HIZ40135.1"/>
    <property type="molecule type" value="Genomic_DNA"/>
</dbReference>
<organism evidence="5 6">
    <name type="scientific">Candidatus Anaerobutyricum stercoris</name>
    <dbReference type="NCBI Taxonomy" id="2838457"/>
    <lineage>
        <taxon>Bacteria</taxon>
        <taxon>Bacillati</taxon>
        <taxon>Bacillota</taxon>
        <taxon>Clostridia</taxon>
        <taxon>Lachnospirales</taxon>
        <taxon>Lachnospiraceae</taxon>
        <taxon>Anaerobutyricum</taxon>
    </lineage>
</organism>
<proteinExistence type="inferred from homology"/>
<dbReference type="Proteomes" id="UP000824049">
    <property type="component" value="Unassembled WGS sequence"/>
</dbReference>
<reference evidence="5" key="1">
    <citation type="journal article" date="2021" name="PeerJ">
        <title>Extensive microbial diversity within the chicken gut microbiome revealed by metagenomics and culture.</title>
        <authorList>
            <person name="Gilroy R."/>
            <person name="Ravi A."/>
            <person name="Getino M."/>
            <person name="Pursley I."/>
            <person name="Horton D.L."/>
            <person name="Alikhan N.F."/>
            <person name="Baker D."/>
            <person name="Gharbi K."/>
            <person name="Hall N."/>
            <person name="Watson M."/>
            <person name="Adriaenssens E.M."/>
            <person name="Foster-Nyarko E."/>
            <person name="Jarju S."/>
            <person name="Secka A."/>
            <person name="Antonio M."/>
            <person name="Oren A."/>
            <person name="Chaudhuri R.R."/>
            <person name="La Ragione R."/>
            <person name="Hildebrand F."/>
            <person name="Pallen M.J."/>
        </authorList>
    </citation>
    <scope>NUCLEOTIDE SEQUENCE</scope>
    <source>
        <strain evidence="5">CHK179-28034</strain>
    </source>
</reference>
<comment type="similarity">
    <text evidence="1 3">Belongs to the type-B carboxylesterase/lipase family.</text>
</comment>
<dbReference type="InterPro" id="IPR002018">
    <property type="entry name" value="CarbesteraseB"/>
</dbReference>
<evidence type="ECO:0000259" key="4">
    <source>
        <dbReference type="Pfam" id="PF00135"/>
    </source>
</evidence>
<protein>
    <recommendedName>
        <fullName evidence="3">Carboxylic ester hydrolase</fullName>
        <ecNumber evidence="3">3.1.1.-</ecNumber>
    </recommendedName>
</protein>
<gene>
    <name evidence="5" type="ORF">H9968_09480</name>
</gene>
<feature type="domain" description="Carboxylesterase type B" evidence="4">
    <location>
        <begin position="9"/>
        <end position="493"/>
    </location>
</feature>
<dbReference type="PROSITE" id="PS00122">
    <property type="entry name" value="CARBOXYLESTERASE_B_1"/>
    <property type="match status" value="1"/>
</dbReference>